<proteinExistence type="predicted"/>
<comment type="caution">
    <text evidence="2">The sequence shown here is derived from an EMBL/GenBank/DDBJ whole genome shotgun (WGS) entry which is preliminary data.</text>
</comment>
<feature type="region of interest" description="Disordered" evidence="1">
    <location>
        <begin position="12"/>
        <end position="40"/>
    </location>
</feature>
<sequence length="66" mass="6994">MWERLVVIFESDGAPGFESDGSSSQGENFGHGSDDSSHDSDIIYVGAKESEPEVVGLATTDDEADD</sequence>
<dbReference type="EMBL" id="JACGWJ010000015">
    <property type="protein sequence ID" value="KAL0366884.1"/>
    <property type="molecule type" value="Genomic_DNA"/>
</dbReference>
<dbReference type="AlphaFoldDB" id="A0AAW2QG71"/>
<organism evidence="2">
    <name type="scientific">Sesamum radiatum</name>
    <name type="common">Black benniseed</name>
    <dbReference type="NCBI Taxonomy" id="300843"/>
    <lineage>
        <taxon>Eukaryota</taxon>
        <taxon>Viridiplantae</taxon>
        <taxon>Streptophyta</taxon>
        <taxon>Embryophyta</taxon>
        <taxon>Tracheophyta</taxon>
        <taxon>Spermatophyta</taxon>
        <taxon>Magnoliopsida</taxon>
        <taxon>eudicotyledons</taxon>
        <taxon>Gunneridae</taxon>
        <taxon>Pentapetalae</taxon>
        <taxon>asterids</taxon>
        <taxon>lamiids</taxon>
        <taxon>Lamiales</taxon>
        <taxon>Pedaliaceae</taxon>
        <taxon>Sesamum</taxon>
    </lineage>
</organism>
<evidence type="ECO:0000256" key="1">
    <source>
        <dbReference type="SAM" id="MobiDB-lite"/>
    </source>
</evidence>
<name>A0AAW2QG71_SESRA</name>
<accession>A0AAW2QG71</accession>
<gene>
    <name evidence="2" type="ORF">Sradi_3578500</name>
</gene>
<evidence type="ECO:0000313" key="2">
    <source>
        <dbReference type="EMBL" id="KAL0366884.1"/>
    </source>
</evidence>
<reference evidence="2" key="2">
    <citation type="journal article" date="2024" name="Plant">
        <title>Genomic evolution and insights into agronomic trait innovations of Sesamum species.</title>
        <authorList>
            <person name="Miao H."/>
            <person name="Wang L."/>
            <person name="Qu L."/>
            <person name="Liu H."/>
            <person name="Sun Y."/>
            <person name="Le M."/>
            <person name="Wang Q."/>
            <person name="Wei S."/>
            <person name="Zheng Y."/>
            <person name="Lin W."/>
            <person name="Duan Y."/>
            <person name="Cao H."/>
            <person name="Xiong S."/>
            <person name="Wang X."/>
            <person name="Wei L."/>
            <person name="Li C."/>
            <person name="Ma Q."/>
            <person name="Ju M."/>
            <person name="Zhao R."/>
            <person name="Li G."/>
            <person name="Mu C."/>
            <person name="Tian Q."/>
            <person name="Mei H."/>
            <person name="Zhang T."/>
            <person name="Gao T."/>
            <person name="Zhang H."/>
        </authorList>
    </citation>
    <scope>NUCLEOTIDE SEQUENCE</scope>
    <source>
        <strain evidence="2">G02</strain>
    </source>
</reference>
<reference evidence="2" key="1">
    <citation type="submission" date="2020-06" db="EMBL/GenBank/DDBJ databases">
        <authorList>
            <person name="Li T."/>
            <person name="Hu X."/>
            <person name="Zhang T."/>
            <person name="Song X."/>
            <person name="Zhang H."/>
            <person name="Dai N."/>
            <person name="Sheng W."/>
            <person name="Hou X."/>
            <person name="Wei L."/>
        </authorList>
    </citation>
    <scope>NUCLEOTIDE SEQUENCE</scope>
    <source>
        <strain evidence="2">G02</strain>
        <tissue evidence="2">Leaf</tissue>
    </source>
</reference>
<protein>
    <submittedName>
        <fullName evidence="2">Uncharacterized protein</fullName>
    </submittedName>
</protein>